<sequence>MGLFNFLTRRSKGDAESDRSLRLKIGNPLAAASGSSVAVHSPLQRASLERLRQAAANDNRRLKLTNSSKPFLLGVRSERPSTANSEGGSGLARPSYSRTQVYSVADSDITSIAPSNQSITASRSRLSTRTSGYIDLLDAQGGLRPYDFRARVRAAGVRDYGEDVAERNMGENGVNVRSAASQDFYEQKKRISVTTLSNMSYMREADGSIHAGSEAGDINGSVYSATRPFSSLSMEPRQETVAGKVQTRGHLKCESSDSTFKDMTEPRGSRTTQTSHMQDQPGHVRSRGISMHTRPWISTEQPVAGQTRNDRWESRHLRASSRDRSLSPPSIPRYRPDSSMTTMHEENERPHFDSQPNSGRDDFHNDDIEGGHYSDEEQSEYNGSQPRRTHQPFNSSVAPAASPQYHPDWQSAIQRAVEESLSKLPLSADLKALLELSQSGMPLDDILQKGPLRRSSLYQGSTLSTTPTTDFSDYASSNTGRPQSRHTATTSIDSSARVDFYHKGGLGTLEDKSFAVDHNQGSPYLTPVDIDEELMTPEKAIAPSSQPSLAACCSNRSIREQGVMEGEEDDRLTPDFSDADSFTEKRQQALGDDENNFFNEEGFGDISNNLPGIVGFKEPRKCMMCFVLANLQGASAQTGPCTHDGVMTRKQRLRALGYDYDSEESEPGRDSTPPKVRPRTKKLTVGSSGGLRRLKLVDDRIDEASEEERGEGSLGKHWPELRRKAKFPNGRMSYPVLPQEHVAGNMMDRNGRRAPDSKLRSVY</sequence>
<dbReference type="AlphaFoldDB" id="A0A166XKL3"/>
<evidence type="ECO:0000313" key="3">
    <source>
        <dbReference type="Proteomes" id="UP000243498"/>
    </source>
</evidence>
<organism evidence="2 3">
    <name type="scientific">Metarhizium rileyi (strain RCEF 4871)</name>
    <name type="common">Nomuraea rileyi</name>
    <dbReference type="NCBI Taxonomy" id="1649241"/>
    <lineage>
        <taxon>Eukaryota</taxon>
        <taxon>Fungi</taxon>
        <taxon>Dikarya</taxon>
        <taxon>Ascomycota</taxon>
        <taxon>Pezizomycotina</taxon>
        <taxon>Sordariomycetes</taxon>
        <taxon>Hypocreomycetidae</taxon>
        <taxon>Hypocreales</taxon>
        <taxon>Clavicipitaceae</taxon>
        <taxon>Metarhizium</taxon>
    </lineage>
</organism>
<feature type="compositionally biased region" description="Basic and acidic residues" evidence="1">
    <location>
        <begin position="343"/>
        <end position="352"/>
    </location>
</feature>
<feature type="compositionally biased region" description="Polar residues" evidence="1">
    <location>
        <begin position="296"/>
        <end position="307"/>
    </location>
</feature>
<feature type="compositionally biased region" description="Basic and acidic residues" evidence="1">
    <location>
        <begin position="359"/>
        <end position="375"/>
    </location>
</feature>
<protein>
    <submittedName>
        <fullName evidence="2">Uncharacterized protein</fullName>
    </submittedName>
</protein>
<evidence type="ECO:0000256" key="1">
    <source>
        <dbReference type="SAM" id="MobiDB-lite"/>
    </source>
</evidence>
<feature type="compositionally biased region" description="Basic and acidic residues" evidence="1">
    <location>
        <begin position="749"/>
        <end position="763"/>
    </location>
</feature>
<feature type="region of interest" description="Disordered" evidence="1">
    <location>
        <begin position="703"/>
        <end position="763"/>
    </location>
</feature>
<dbReference type="EMBL" id="AZHC01000038">
    <property type="protein sequence ID" value="OAA35916.1"/>
    <property type="molecule type" value="Genomic_DNA"/>
</dbReference>
<feature type="compositionally biased region" description="Basic and acidic residues" evidence="1">
    <location>
        <begin position="308"/>
        <end position="325"/>
    </location>
</feature>
<feature type="region of interest" description="Disordered" evidence="1">
    <location>
        <begin position="658"/>
        <end position="689"/>
    </location>
</feature>
<keyword evidence="3" id="KW-1185">Reference proteome</keyword>
<evidence type="ECO:0000313" key="2">
    <source>
        <dbReference type="EMBL" id="OAA35916.1"/>
    </source>
</evidence>
<feature type="region of interest" description="Disordered" evidence="1">
    <location>
        <begin position="241"/>
        <end position="405"/>
    </location>
</feature>
<proteinExistence type="predicted"/>
<comment type="caution">
    <text evidence="2">The sequence shown here is derived from an EMBL/GenBank/DDBJ whole genome shotgun (WGS) entry which is preliminary data.</text>
</comment>
<name>A0A166XKL3_METRR</name>
<feature type="compositionally biased region" description="Polar residues" evidence="1">
    <location>
        <begin position="380"/>
        <end position="397"/>
    </location>
</feature>
<gene>
    <name evidence="2" type="ORF">NOR_07724</name>
</gene>
<feature type="region of interest" description="Disordered" evidence="1">
    <location>
        <begin position="67"/>
        <end position="94"/>
    </location>
</feature>
<feature type="compositionally biased region" description="Polar residues" evidence="1">
    <location>
        <begin position="269"/>
        <end position="278"/>
    </location>
</feature>
<feature type="region of interest" description="Disordered" evidence="1">
    <location>
        <begin position="458"/>
        <end position="491"/>
    </location>
</feature>
<feature type="compositionally biased region" description="Basic and acidic residues" evidence="1">
    <location>
        <begin position="251"/>
        <end position="268"/>
    </location>
</feature>
<dbReference type="OrthoDB" id="5325276at2759"/>
<reference evidence="2 3" key="1">
    <citation type="journal article" date="2016" name="Genome Biol. Evol.">
        <title>Divergent and convergent evolution of fungal pathogenicity.</title>
        <authorList>
            <person name="Shang Y."/>
            <person name="Xiao G."/>
            <person name="Zheng P."/>
            <person name="Cen K."/>
            <person name="Zhan S."/>
            <person name="Wang C."/>
        </authorList>
    </citation>
    <scope>NUCLEOTIDE SEQUENCE [LARGE SCALE GENOMIC DNA]</scope>
    <source>
        <strain evidence="2 3">RCEF 4871</strain>
    </source>
</reference>
<dbReference type="OMA" id="YKPRQYS"/>
<dbReference type="Proteomes" id="UP000243498">
    <property type="component" value="Unassembled WGS sequence"/>
</dbReference>
<accession>A0A166XKL3</accession>